<dbReference type="EMBL" id="CAXHTB010000015">
    <property type="protein sequence ID" value="CAL0321271.1"/>
    <property type="molecule type" value="Genomic_DNA"/>
</dbReference>
<evidence type="ECO:0000256" key="6">
    <source>
        <dbReference type="ARBA" id="ARBA00023136"/>
    </source>
</evidence>
<feature type="transmembrane region" description="Helical" evidence="7">
    <location>
        <begin position="184"/>
        <end position="205"/>
    </location>
</feature>
<evidence type="ECO:0000256" key="2">
    <source>
        <dbReference type="ARBA" id="ARBA00006213"/>
    </source>
</evidence>
<proteinExistence type="inferred from homology"/>
<dbReference type="InterPro" id="IPR037185">
    <property type="entry name" value="EmrE-like"/>
</dbReference>
<dbReference type="Pfam" id="PF16913">
    <property type="entry name" value="PUNUT"/>
    <property type="match status" value="1"/>
</dbReference>
<dbReference type="SUPFAM" id="SSF103481">
    <property type="entry name" value="Multidrug resistance efflux transporter EmrE"/>
    <property type="match status" value="1"/>
</dbReference>
<protein>
    <recommendedName>
        <fullName evidence="7">Probable purine permease</fullName>
    </recommendedName>
</protein>
<evidence type="ECO:0000256" key="5">
    <source>
        <dbReference type="ARBA" id="ARBA00022989"/>
    </source>
</evidence>
<keyword evidence="4 7" id="KW-0812">Transmembrane</keyword>
<accession>A0AAV1XHK2</accession>
<evidence type="ECO:0000256" key="1">
    <source>
        <dbReference type="ARBA" id="ARBA00004141"/>
    </source>
</evidence>
<evidence type="ECO:0000313" key="8">
    <source>
        <dbReference type="EMBL" id="CAL0321271.1"/>
    </source>
</evidence>
<dbReference type="PANTHER" id="PTHR31376">
    <property type="entry name" value="OS09G0467300 PROTEIN-RELATED"/>
    <property type="match status" value="1"/>
</dbReference>
<dbReference type="GO" id="GO:0016020">
    <property type="term" value="C:membrane"/>
    <property type="evidence" value="ECO:0007669"/>
    <property type="project" value="UniProtKB-SubCell"/>
</dbReference>
<evidence type="ECO:0000313" key="9">
    <source>
        <dbReference type="Proteomes" id="UP001497480"/>
    </source>
</evidence>
<dbReference type="PANTHER" id="PTHR31376:SF1">
    <property type="entry name" value="PURINE PERMEASE 2"/>
    <property type="match status" value="1"/>
</dbReference>
<feature type="transmembrane region" description="Helical" evidence="7">
    <location>
        <begin position="262"/>
        <end position="284"/>
    </location>
</feature>
<comment type="subcellular location">
    <subcellularLocation>
        <location evidence="1 7">Membrane</location>
        <topology evidence="1 7">Multi-pass membrane protein</topology>
    </subcellularLocation>
</comment>
<name>A0AAV1XHK2_LUPLU</name>
<evidence type="ECO:0000256" key="4">
    <source>
        <dbReference type="ARBA" id="ARBA00022692"/>
    </source>
</evidence>
<feature type="transmembrane region" description="Helical" evidence="7">
    <location>
        <begin position="52"/>
        <end position="71"/>
    </location>
</feature>
<feature type="transmembrane region" description="Helical" evidence="7">
    <location>
        <begin position="291"/>
        <end position="312"/>
    </location>
</feature>
<dbReference type="GO" id="GO:0015211">
    <property type="term" value="F:purine nucleoside transmembrane transporter activity"/>
    <property type="evidence" value="ECO:0007669"/>
    <property type="project" value="UniProtKB-UniRule"/>
</dbReference>
<dbReference type="AlphaFoldDB" id="A0AAV1XHK2"/>
<feature type="transmembrane region" description="Helical" evidence="7">
    <location>
        <begin position="217"/>
        <end position="242"/>
    </location>
</feature>
<keyword evidence="5 7" id="KW-1133">Transmembrane helix</keyword>
<keyword evidence="3 7" id="KW-0813">Transport</keyword>
<keyword evidence="6 7" id="KW-0472">Membrane</keyword>
<feature type="transmembrane region" description="Helical" evidence="7">
    <location>
        <begin position="92"/>
        <end position="109"/>
    </location>
</feature>
<feature type="transmembrane region" description="Helical" evidence="7">
    <location>
        <begin position="16"/>
        <end position="40"/>
    </location>
</feature>
<keyword evidence="9" id="KW-1185">Reference proteome</keyword>
<evidence type="ECO:0000256" key="7">
    <source>
        <dbReference type="RuleBase" id="RU368015"/>
    </source>
</evidence>
<dbReference type="Proteomes" id="UP001497480">
    <property type="component" value="Unassembled WGS sequence"/>
</dbReference>
<comment type="similarity">
    <text evidence="2 7">Belongs to the purine permeases (TC 2.A.7.14) family.</text>
</comment>
<evidence type="ECO:0000256" key="3">
    <source>
        <dbReference type="ARBA" id="ARBA00022448"/>
    </source>
</evidence>
<comment type="caution">
    <text evidence="8">The sequence shown here is derived from an EMBL/GenBank/DDBJ whole genome shotgun (WGS) entry which is preliminary data.</text>
</comment>
<organism evidence="8 9">
    <name type="scientific">Lupinus luteus</name>
    <name type="common">European yellow lupine</name>
    <dbReference type="NCBI Taxonomy" id="3873"/>
    <lineage>
        <taxon>Eukaryota</taxon>
        <taxon>Viridiplantae</taxon>
        <taxon>Streptophyta</taxon>
        <taxon>Embryophyta</taxon>
        <taxon>Tracheophyta</taxon>
        <taxon>Spermatophyta</taxon>
        <taxon>Magnoliopsida</taxon>
        <taxon>eudicotyledons</taxon>
        <taxon>Gunneridae</taxon>
        <taxon>Pentapetalae</taxon>
        <taxon>rosids</taxon>
        <taxon>fabids</taxon>
        <taxon>Fabales</taxon>
        <taxon>Fabaceae</taxon>
        <taxon>Papilionoideae</taxon>
        <taxon>50 kb inversion clade</taxon>
        <taxon>genistoids sensu lato</taxon>
        <taxon>core genistoids</taxon>
        <taxon>Genisteae</taxon>
        <taxon>Lupinus</taxon>
    </lineage>
</organism>
<sequence>MAEGIDAEKERTMKRILLIVNIIILTIGVCGGPLILRLYFIHGGSRVWLSSALQTAGFPIILLPLTIAYIIRRRDFSSTTTTNGEKPKMVNMKLPLFLASSFVGLLLGVDDYLYSYGVARLPVSTSALIIASQLAFTAIFAFFMVKQKFTAFSINAVFLLTLASGVLAMHSSGDRPAGENSKQYLMGFIMTLLAAMLYGFVLPLVELVYKKTKQDITFAVVLEIQFVMSLVATIFAVIGMIINHDFKVISREARNYGLGEATYYVVLVVSAIIWQFSFLGSLGVIYCASSLLSGIMIAVSVPITEVLAIIFYKERFKAEKGISLVLAAWGFVSYFYGEYNQAKQIPNEPIPESELAQNHSVLEP</sequence>
<gene>
    <name evidence="8" type="ORF">LLUT_LOCUS22331</name>
</gene>
<feature type="transmembrane region" description="Helical" evidence="7">
    <location>
        <begin position="121"/>
        <end position="145"/>
    </location>
</feature>
<feature type="transmembrane region" description="Helical" evidence="7">
    <location>
        <begin position="318"/>
        <end position="337"/>
    </location>
</feature>
<dbReference type="GO" id="GO:0005345">
    <property type="term" value="F:purine nucleobase transmembrane transporter activity"/>
    <property type="evidence" value="ECO:0007669"/>
    <property type="project" value="UniProtKB-UniRule"/>
</dbReference>
<dbReference type="InterPro" id="IPR030182">
    <property type="entry name" value="PUP_plant"/>
</dbReference>
<feature type="transmembrane region" description="Helical" evidence="7">
    <location>
        <begin position="152"/>
        <end position="172"/>
    </location>
</feature>
<reference evidence="8 9" key="1">
    <citation type="submission" date="2024-03" db="EMBL/GenBank/DDBJ databases">
        <authorList>
            <person name="Martinez-Hernandez J."/>
        </authorList>
    </citation>
    <scope>NUCLEOTIDE SEQUENCE [LARGE SCALE GENOMIC DNA]</scope>
</reference>